<dbReference type="Proteomes" id="UP001550535">
    <property type="component" value="Unassembled WGS sequence"/>
</dbReference>
<comment type="caution">
    <text evidence="2">The sequence shown here is derived from an EMBL/GenBank/DDBJ whole genome shotgun (WGS) entry which is preliminary data.</text>
</comment>
<evidence type="ECO:0000313" key="2">
    <source>
        <dbReference type="EMBL" id="MEU2125051.1"/>
    </source>
</evidence>
<feature type="region of interest" description="Disordered" evidence="1">
    <location>
        <begin position="122"/>
        <end position="142"/>
    </location>
</feature>
<proteinExistence type="predicted"/>
<dbReference type="EMBL" id="JBEYBR010000074">
    <property type="protein sequence ID" value="MEU2125051.1"/>
    <property type="molecule type" value="Genomic_DNA"/>
</dbReference>
<sequence length="263" mass="28287">MLWQITELVDAASTAAPHSSEDQRLRFEVSLDDRFLFSVASGAPGTSVELDRQQYTIRRTELGKALAPAGLNPDVQQRIRTLVDDRARQAGEFGRSAAARRQQWRDKIANIVAARDDAIAQRQAASAGHSPRSGPCTSRPDRAAQTACPSTFCGMAYSGGGAVTDTDIVDLHVIARLDDPTGAVADLYACELFYSDDGSVYGRHVSCRWESVPAAPGAPVSLDALDAALTASGYTHTGEWRRKTTSSGAGRYFIVATIRVEDI</sequence>
<dbReference type="RefSeq" id="WP_357808386.1">
    <property type="nucleotide sequence ID" value="NZ_JBEYBM010000022.1"/>
</dbReference>
<name>A0ABV2XH01_9NOCA</name>
<evidence type="ECO:0000256" key="1">
    <source>
        <dbReference type="SAM" id="MobiDB-lite"/>
    </source>
</evidence>
<protein>
    <submittedName>
        <fullName evidence="2">Uncharacterized protein</fullName>
    </submittedName>
</protein>
<evidence type="ECO:0000313" key="3">
    <source>
        <dbReference type="Proteomes" id="UP001550535"/>
    </source>
</evidence>
<accession>A0ABV2XH01</accession>
<keyword evidence="3" id="KW-1185">Reference proteome</keyword>
<organism evidence="2 3">
    <name type="scientific">Nocardia niwae</name>
    <dbReference type="NCBI Taxonomy" id="626084"/>
    <lineage>
        <taxon>Bacteria</taxon>
        <taxon>Bacillati</taxon>
        <taxon>Actinomycetota</taxon>
        <taxon>Actinomycetes</taxon>
        <taxon>Mycobacteriales</taxon>
        <taxon>Nocardiaceae</taxon>
        <taxon>Nocardia</taxon>
    </lineage>
</organism>
<gene>
    <name evidence="2" type="ORF">ABZ507_24890</name>
</gene>
<reference evidence="2 3" key="1">
    <citation type="submission" date="2024-06" db="EMBL/GenBank/DDBJ databases">
        <title>The Natural Products Discovery Center: Release of the First 8490 Sequenced Strains for Exploring Actinobacteria Biosynthetic Diversity.</title>
        <authorList>
            <person name="Kalkreuter E."/>
            <person name="Kautsar S.A."/>
            <person name="Yang D."/>
            <person name="Bader C.D."/>
            <person name="Teijaro C.N."/>
            <person name="Fluegel L."/>
            <person name="Davis C.M."/>
            <person name="Simpson J.R."/>
            <person name="Lauterbach L."/>
            <person name="Steele A.D."/>
            <person name="Gui C."/>
            <person name="Meng S."/>
            <person name="Li G."/>
            <person name="Viehrig K."/>
            <person name="Ye F."/>
            <person name="Su P."/>
            <person name="Kiefer A.F."/>
            <person name="Nichols A."/>
            <person name="Cepeda A.J."/>
            <person name="Yan W."/>
            <person name="Fan B."/>
            <person name="Jiang Y."/>
            <person name="Adhikari A."/>
            <person name="Zheng C.-J."/>
            <person name="Schuster L."/>
            <person name="Cowan T.M."/>
            <person name="Smanski M.J."/>
            <person name="Chevrette M.G."/>
            <person name="De Carvalho L.P.S."/>
            <person name="Shen B."/>
        </authorList>
    </citation>
    <scope>NUCLEOTIDE SEQUENCE [LARGE SCALE GENOMIC DNA]</scope>
    <source>
        <strain evidence="2 3">NPDC019434</strain>
    </source>
</reference>